<keyword evidence="10" id="KW-0902">Two-component regulatory system</keyword>
<proteinExistence type="predicted"/>
<keyword evidence="11 12" id="KW-0472">Membrane</keyword>
<feature type="transmembrane region" description="Helical" evidence="12">
    <location>
        <begin position="333"/>
        <end position="354"/>
    </location>
</feature>
<evidence type="ECO:0000256" key="4">
    <source>
        <dbReference type="ARBA" id="ARBA00022475"/>
    </source>
</evidence>
<keyword evidence="12" id="KW-0812">Transmembrane</keyword>
<evidence type="ECO:0000256" key="12">
    <source>
        <dbReference type="SAM" id="Phobius"/>
    </source>
</evidence>
<dbReference type="InterPro" id="IPR036890">
    <property type="entry name" value="HATPase_C_sf"/>
</dbReference>
<dbReference type="OrthoDB" id="9776552at2"/>
<evidence type="ECO:0000256" key="10">
    <source>
        <dbReference type="ARBA" id="ARBA00023012"/>
    </source>
</evidence>
<dbReference type="AlphaFoldDB" id="A0A229ULP3"/>
<dbReference type="InterPro" id="IPR004358">
    <property type="entry name" value="Sig_transdc_His_kin-like_C"/>
</dbReference>
<dbReference type="InterPro" id="IPR003594">
    <property type="entry name" value="HATPase_dom"/>
</dbReference>
<dbReference type="EC" id="2.7.13.3" evidence="3"/>
<evidence type="ECO:0000256" key="6">
    <source>
        <dbReference type="ARBA" id="ARBA00022679"/>
    </source>
</evidence>
<dbReference type="Pfam" id="PF02518">
    <property type="entry name" value="HATPase_c"/>
    <property type="match status" value="1"/>
</dbReference>
<reference evidence="15 16" key="1">
    <citation type="submission" date="2017-07" db="EMBL/GenBank/DDBJ databases">
        <title>Genome sequencing and assembly of Paenibacillus rigui.</title>
        <authorList>
            <person name="Mayilraj S."/>
        </authorList>
    </citation>
    <scope>NUCLEOTIDE SEQUENCE [LARGE SCALE GENOMIC DNA]</scope>
    <source>
        <strain evidence="15 16">JCM 16352</strain>
    </source>
</reference>
<dbReference type="SMART" id="SM00304">
    <property type="entry name" value="HAMP"/>
    <property type="match status" value="1"/>
</dbReference>
<protein>
    <recommendedName>
        <fullName evidence="3">histidine kinase</fullName>
        <ecNumber evidence="3">2.7.13.3</ecNumber>
    </recommendedName>
</protein>
<dbReference type="Pfam" id="PF06580">
    <property type="entry name" value="His_kinase"/>
    <property type="match status" value="1"/>
</dbReference>
<accession>A0A229ULP3</accession>
<dbReference type="EMBL" id="NMQW01000037">
    <property type="protein sequence ID" value="OXM83819.1"/>
    <property type="molecule type" value="Genomic_DNA"/>
</dbReference>
<evidence type="ECO:0000313" key="15">
    <source>
        <dbReference type="EMBL" id="OXM83819.1"/>
    </source>
</evidence>
<keyword evidence="7" id="KW-0547">Nucleotide-binding</keyword>
<organism evidence="15 16">
    <name type="scientific">Paenibacillus rigui</name>
    <dbReference type="NCBI Taxonomy" id="554312"/>
    <lineage>
        <taxon>Bacteria</taxon>
        <taxon>Bacillati</taxon>
        <taxon>Bacillota</taxon>
        <taxon>Bacilli</taxon>
        <taxon>Bacillales</taxon>
        <taxon>Paenibacillaceae</taxon>
        <taxon>Paenibacillus</taxon>
    </lineage>
</organism>
<evidence type="ECO:0000259" key="13">
    <source>
        <dbReference type="PROSITE" id="PS50109"/>
    </source>
</evidence>
<keyword evidence="8" id="KW-0418">Kinase</keyword>
<keyword evidence="16" id="KW-1185">Reference proteome</keyword>
<evidence type="ECO:0000256" key="11">
    <source>
        <dbReference type="ARBA" id="ARBA00023136"/>
    </source>
</evidence>
<evidence type="ECO:0000256" key="1">
    <source>
        <dbReference type="ARBA" id="ARBA00000085"/>
    </source>
</evidence>
<feature type="domain" description="HAMP" evidence="14">
    <location>
        <begin position="352"/>
        <end position="404"/>
    </location>
</feature>
<dbReference type="SUPFAM" id="SSF55874">
    <property type="entry name" value="ATPase domain of HSP90 chaperone/DNA topoisomerase II/histidine kinase"/>
    <property type="match status" value="1"/>
</dbReference>
<evidence type="ECO:0000259" key="14">
    <source>
        <dbReference type="PROSITE" id="PS50885"/>
    </source>
</evidence>
<keyword evidence="9" id="KW-0067">ATP-binding</keyword>
<dbReference type="InterPro" id="IPR005467">
    <property type="entry name" value="His_kinase_dom"/>
</dbReference>
<dbReference type="InterPro" id="IPR010559">
    <property type="entry name" value="Sig_transdc_His_kin_internal"/>
</dbReference>
<dbReference type="PRINTS" id="PR00344">
    <property type="entry name" value="BCTRLSENSOR"/>
</dbReference>
<keyword evidence="5" id="KW-0597">Phosphoprotein</keyword>
<comment type="subcellular location">
    <subcellularLocation>
        <location evidence="2">Cell membrane</location>
        <topology evidence="2">Multi-pass membrane protein</topology>
    </subcellularLocation>
</comment>
<evidence type="ECO:0000256" key="5">
    <source>
        <dbReference type="ARBA" id="ARBA00022553"/>
    </source>
</evidence>
<dbReference type="PANTHER" id="PTHR34220:SF7">
    <property type="entry name" value="SENSOR HISTIDINE KINASE YPDA"/>
    <property type="match status" value="1"/>
</dbReference>
<dbReference type="Proteomes" id="UP000215509">
    <property type="component" value="Unassembled WGS sequence"/>
</dbReference>
<dbReference type="SMART" id="SM00387">
    <property type="entry name" value="HATPase_c"/>
    <property type="match status" value="1"/>
</dbReference>
<evidence type="ECO:0000256" key="9">
    <source>
        <dbReference type="ARBA" id="ARBA00022840"/>
    </source>
</evidence>
<keyword evidence="6" id="KW-0808">Transferase</keyword>
<dbReference type="RefSeq" id="WP_094017263.1">
    <property type="nucleotide sequence ID" value="NZ_NMQW01000037.1"/>
</dbReference>
<dbReference type="InterPro" id="IPR003660">
    <property type="entry name" value="HAMP_dom"/>
</dbReference>
<dbReference type="PROSITE" id="PS50885">
    <property type="entry name" value="HAMP"/>
    <property type="match status" value="1"/>
</dbReference>
<dbReference type="GO" id="GO:0005886">
    <property type="term" value="C:plasma membrane"/>
    <property type="evidence" value="ECO:0007669"/>
    <property type="project" value="UniProtKB-SubCell"/>
</dbReference>
<evidence type="ECO:0000256" key="3">
    <source>
        <dbReference type="ARBA" id="ARBA00012438"/>
    </source>
</evidence>
<keyword evidence="4" id="KW-1003">Cell membrane</keyword>
<name>A0A229ULP3_9BACL</name>
<evidence type="ECO:0000256" key="7">
    <source>
        <dbReference type="ARBA" id="ARBA00022741"/>
    </source>
</evidence>
<dbReference type="Gene3D" id="3.30.450.20">
    <property type="entry name" value="PAS domain"/>
    <property type="match status" value="1"/>
</dbReference>
<evidence type="ECO:0000256" key="8">
    <source>
        <dbReference type="ARBA" id="ARBA00022777"/>
    </source>
</evidence>
<dbReference type="PROSITE" id="PS50109">
    <property type="entry name" value="HIS_KIN"/>
    <property type="match status" value="1"/>
</dbReference>
<dbReference type="Gene3D" id="3.30.565.10">
    <property type="entry name" value="Histidine kinase-like ATPase, C-terminal domain"/>
    <property type="match status" value="1"/>
</dbReference>
<dbReference type="CDD" id="cd12912">
    <property type="entry name" value="PDC2_MCP_like"/>
    <property type="match status" value="1"/>
</dbReference>
<evidence type="ECO:0000256" key="2">
    <source>
        <dbReference type="ARBA" id="ARBA00004651"/>
    </source>
</evidence>
<keyword evidence="12" id="KW-1133">Transmembrane helix</keyword>
<dbReference type="GO" id="GO:0000155">
    <property type="term" value="F:phosphorelay sensor kinase activity"/>
    <property type="evidence" value="ECO:0007669"/>
    <property type="project" value="InterPro"/>
</dbReference>
<dbReference type="PANTHER" id="PTHR34220">
    <property type="entry name" value="SENSOR HISTIDINE KINASE YPDA"/>
    <property type="match status" value="1"/>
</dbReference>
<dbReference type="CDD" id="cd06225">
    <property type="entry name" value="HAMP"/>
    <property type="match status" value="1"/>
</dbReference>
<feature type="transmembrane region" description="Helical" evidence="12">
    <location>
        <begin position="21"/>
        <end position="41"/>
    </location>
</feature>
<dbReference type="GO" id="GO:0005524">
    <property type="term" value="F:ATP binding"/>
    <property type="evidence" value="ECO:0007669"/>
    <property type="project" value="UniProtKB-KW"/>
</dbReference>
<dbReference type="InterPro" id="IPR050640">
    <property type="entry name" value="Bact_2-comp_sensor_kinase"/>
</dbReference>
<comment type="caution">
    <text evidence="15">The sequence shown here is derived from an EMBL/GenBank/DDBJ whole genome shotgun (WGS) entry which is preliminary data.</text>
</comment>
<gene>
    <name evidence="15" type="ORF">CF651_23180</name>
</gene>
<dbReference type="Gene3D" id="6.10.340.10">
    <property type="match status" value="1"/>
</dbReference>
<sequence>MSTYVRAFLRTFQAWKFRTKVLIFYAAFIVIPFILISFNYYRTSSNIILTNSGNSMLEVVKKNIQFTDMAMEEIRQRSLSLLADPDLYRVFNREQPPQEPLELLEMDRKVSDILNKYYYFDTYIDSVQLVTSYYSFGNVSTVTSRPTLISVRPGMLTGSKIYQQAIHANGKLIWFPTYDFSKQFHQDELAAMDPRYRFVFSAARMMKSSIVEGGVFKVWSQQVEVPMLLINFNESFFRNVRSELHIKDSYMYVLSGDGTVIAHPDMDLLTQQESSDWLKQAVANKEGTVISSINGEKMFICYATSDVTGWMSVLVIPYDQLIRNLKLIDTSSLYITLILLVLSVYLAYVLSGWLTKPMKKLLIGFHMTGNGDFTTKIAEPDDLEFGIVIKKFNSMNDRIHELIKENYEVKLREKEAELMALNLQLNPHFLYNTLNVINWMALDKDQEEISRMLVSLSLMLQYAVRNKEEEVAFRDDLVWLQSYIHIMENRYMGIFKVEYELDAIPSEAKVPKMFLQPFVENAIIHGFSYHAEGGLIHISGQRVEENLVFTIRDNGTGMHSEQIASILNSETAGVGMMNVQNRIQLLYGTSYGISIASAAGEGTEITITFPLHG</sequence>
<comment type="catalytic activity">
    <reaction evidence="1">
        <text>ATP + protein L-histidine = ADP + protein N-phospho-L-histidine.</text>
        <dbReference type="EC" id="2.7.13.3"/>
    </reaction>
</comment>
<feature type="domain" description="Histidine kinase" evidence="13">
    <location>
        <begin position="515"/>
        <end position="613"/>
    </location>
</feature>
<evidence type="ECO:0000313" key="16">
    <source>
        <dbReference type="Proteomes" id="UP000215509"/>
    </source>
</evidence>